<organism evidence="1 2">
    <name type="scientific">Diphasiastrum complanatum</name>
    <name type="common">Issler's clubmoss</name>
    <name type="synonym">Lycopodium complanatum</name>
    <dbReference type="NCBI Taxonomy" id="34168"/>
    <lineage>
        <taxon>Eukaryota</taxon>
        <taxon>Viridiplantae</taxon>
        <taxon>Streptophyta</taxon>
        <taxon>Embryophyta</taxon>
        <taxon>Tracheophyta</taxon>
        <taxon>Lycopodiopsida</taxon>
        <taxon>Lycopodiales</taxon>
        <taxon>Lycopodiaceae</taxon>
        <taxon>Lycopodioideae</taxon>
        <taxon>Diphasiastrum</taxon>
    </lineage>
</organism>
<dbReference type="EMBL" id="CM055098">
    <property type="protein sequence ID" value="KAJ7548611.1"/>
    <property type="molecule type" value="Genomic_DNA"/>
</dbReference>
<reference evidence="2" key="1">
    <citation type="journal article" date="2024" name="Proc. Natl. Acad. Sci. U.S.A.">
        <title>Extraordinary preservation of gene collinearity over three hundred million years revealed in homosporous lycophytes.</title>
        <authorList>
            <person name="Li C."/>
            <person name="Wickell D."/>
            <person name="Kuo L.Y."/>
            <person name="Chen X."/>
            <person name="Nie B."/>
            <person name="Liao X."/>
            <person name="Peng D."/>
            <person name="Ji J."/>
            <person name="Jenkins J."/>
            <person name="Williams M."/>
            <person name="Shu S."/>
            <person name="Plott C."/>
            <person name="Barry K."/>
            <person name="Rajasekar S."/>
            <person name="Grimwood J."/>
            <person name="Han X."/>
            <person name="Sun S."/>
            <person name="Hou Z."/>
            <person name="He W."/>
            <person name="Dai G."/>
            <person name="Sun C."/>
            <person name="Schmutz J."/>
            <person name="Leebens-Mack J.H."/>
            <person name="Li F.W."/>
            <person name="Wang L."/>
        </authorList>
    </citation>
    <scope>NUCLEOTIDE SEQUENCE [LARGE SCALE GENOMIC DNA]</scope>
    <source>
        <strain evidence="2">cv. PW_Plant_1</strain>
    </source>
</reference>
<name>A0ACC2D2W6_DIPCM</name>
<accession>A0ACC2D2W6</accession>
<evidence type="ECO:0000313" key="1">
    <source>
        <dbReference type="EMBL" id="KAJ7548611.1"/>
    </source>
</evidence>
<evidence type="ECO:0000313" key="2">
    <source>
        <dbReference type="Proteomes" id="UP001162992"/>
    </source>
</evidence>
<comment type="caution">
    <text evidence="1">The sequence shown here is derived from an EMBL/GenBank/DDBJ whole genome shotgun (WGS) entry which is preliminary data.</text>
</comment>
<sequence length="593" mass="66337">MKGIGYFGFVGFGATLLHWSSILKVLGYLSFVGFCFLSSSTCQPSFECPIGPLSKAVVQGVVHRHFELRRKAWSHIDSKRIPFMAEMTQRGKGIKKPSVGDAKLMLSADIEDLQCRNQFDFTYKEAEDIRGKLLDWYDKNHRVLPWRENLHSKLDLGDKYEQIASLPNISLMHKKDPVRRKSKKPKVEANARKMGSKTSLQGQKLGSGCDKFETEEKLAYSVWVSEVMLQQTRVETVIPYFQRWMVKWPSLLDLAQANQEEVNSMWAGLGYYRRARFLLEGAKYVSGQLGAFPRCASKLQEIPGIGKYTAGAIASIAFKQPVPVVDGNVIRVLCRLRAISSNVKAPTTINLLWELAEQLVDQKRPGDLNQALMELGATVCTKHNPSCSSCPISNHCKALALVAQHESLTNGPTDTVALVVTDFPTKVIKASPRKEYVAVCILEVAMDNTKGPLFLLVQRPPTGLLAGLWEFPSAMLATADASLEMRTAAIDSYLQNSLGIHVGAGHYVITSRDEIGQYTHIFSHIRLHMFIEWLQIRSDRAILSPKMEGKGQTVRKWVDANQLANLGLTSGVRKVHTMLLKFQQARIHHVSDE</sequence>
<protein>
    <submittedName>
        <fullName evidence="1">Uncharacterized protein</fullName>
    </submittedName>
</protein>
<proteinExistence type="predicted"/>
<keyword evidence="2" id="KW-1185">Reference proteome</keyword>
<gene>
    <name evidence="1" type="ORF">O6H91_07G019200</name>
</gene>
<dbReference type="Proteomes" id="UP001162992">
    <property type="component" value="Chromosome 7"/>
</dbReference>